<name>A0A2P8I184_SACCR</name>
<feature type="region of interest" description="Disordered" evidence="1">
    <location>
        <begin position="149"/>
        <end position="198"/>
    </location>
</feature>
<dbReference type="EMBL" id="PYAX01000014">
    <property type="protein sequence ID" value="PSL52216.1"/>
    <property type="molecule type" value="Genomic_DNA"/>
</dbReference>
<gene>
    <name evidence="4" type="ORF">B0I31_11443</name>
</gene>
<keyword evidence="2" id="KW-0472">Membrane</keyword>
<evidence type="ECO:0008006" key="6">
    <source>
        <dbReference type="Google" id="ProtNLM"/>
    </source>
</evidence>
<proteinExistence type="predicted"/>
<feature type="transmembrane region" description="Helical" evidence="2">
    <location>
        <begin position="205"/>
        <end position="225"/>
    </location>
</feature>
<feature type="compositionally biased region" description="Low complexity" evidence="1">
    <location>
        <begin position="180"/>
        <end position="196"/>
    </location>
</feature>
<feature type="chain" id="PRO_5015191249" description="LPXTG-motif cell wall-anchored protein" evidence="3">
    <location>
        <begin position="24"/>
        <end position="231"/>
    </location>
</feature>
<dbReference type="AlphaFoldDB" id="A0A2P8I184"/>
<organism evidence="4 5">
    <name type="scientific">Saccharothrix carnea</name>
    <dbReference type="NCBI Taxonomy" id="1280637"/>
    <lineage>
        <taxon>Bacteria</taxon>
        <taxon>Bacillati</taxon>
        <taxon>Actinomycetota</taxon>
        <taxon>Actinomycetes</taxon>
        <taxon>Pseudonocardiales</taxon>
        <taxon>Pseudonocardiaceae</taxon>
        <taxon>Saccharothrix</taxon>
    </lineage>
</organism>
<reference evidence="4 5" key="1">
    <citation type="submission" date="2018-03" db="EMBL/GenBank/DDBJ databases">
        <title>Genomic Encyclopedia of Type Strains, Phase III (KMG-III): the genomes of soil and plant-associated and newly described type strains.</title>
        <authorList>
            <person name="Whitman W."/>
        </authorList>
    </citation>
    <scope>NUCLEOTIDE SEQUENCE [LARGE SCALE GENOMIC DNA]</scope>
    <source>
        <strain evidence="4 5">CGMCC 4.7097</strain>
    </source>
</reference>
<feature type="compositionally biased region" description="Pro residues" evidence="1">
    <location>
        <begin position="158"/>
        <end position="171"/>
    </location>
</feature>
<evidence type="ECO:0000256" key="1">
    <source>
        <dbReference type="SAM" id="MobiDB-lite"/>
    </source>
</evidence>
<sequence length="231" mass="23430">MSPLRVFALLALLLAFAPGTAHAAPLGGLVVTPGESRDAAPVRLATSAGCPREATGYAATMHGAGLPAEGLVIVANGDVGLTHDRPFEVPVALTFQDLAADHDVTFSGPYELRLHCIDAFTQQVYGDFTGTVDFVEPARYVAVGAAKGPQQPTAPLIVPAPDPGLAPPPSSDVPAEQPTGQPADQPAAEAAAQGTPTGSGGGQPLLYVAIGVVGALALVGAGSYLRRRRTR</sequence>
<evidence type="ECO:0000313" key="5">
    <source>
        <dbReference type="Proteomes" id="UP000241118"/>
    </source>
</evidence>
<comment type="caution">
    <text evidence="4">The sequence shown here is derived from an EMBL/GenBank/DDBJ whole genome shotgun (WGS) entry which is preliminary data.</text>
</comment>
<evidence type="ECO:0000256" key="3">
    <source>
        <dbReference type="SAM" id="SignalP"/>
    </source>
</evidence>
<feature type="signal peptide" evidence="3">
    <location>
        <begin position="1"/>
        <end position="23"/>
    </location>
</feature>
<dbReference type="OrthoDB" id="3629461at2"/>
<keyword evidence="2" id="KW-0812">Transmembrane</keyword>
<dbReference type="RefSeq" id="WP_106619114.1">
    <property type="nucleotide sequence ID" value="NZ_PYAX01000014.1"/>
</dbReference>
<accession>A0A2P8I184</accession>
<dbReference type="Proteomes" id="UP000241118">
    <property type="component" value="Unassembled WGS sequence"/>
</dbReference>
<evidence type="ECO:0000256" key="2">
    <source>
        <dbReference type="SAM" id="Phobius"/>
    </source>
</evidence>
<protein>
    <recommendedName>
        <fullName evidence="6">LPXTG-motif cell wall-anchored protein</fullName>
    </recommendedName>
</protein>
<evidence type="ECO:0000313" key="4">
    <source>
        <dbReference type="EMBL" id="PSL52216.1"/>
    </source>
</evidence>
<keyword evidence="5" id="KW-1185">Reference proteome</keyword>
<keyword evidence="3" id="KW-0732">Signal</keyword>
<keyword evidence="2" id="KW-1133">Transmembrane helix</keyword>